<evidence type="ECO:0000256" key="2">
    <source>
        <dbReference type="ARBA" id="ARBA00012438"/>
    </source>
</evidence>
<dbReference type="CDD" id="cd17580">
    <property type="entry name" value="REC_2_DhkD-like"/>
    <property type="match status" value="1"/>
</dbReference>
<protein>
    <recommendedName>
        <fullName evidence="2">histidine kinase</fullName>
        <ecNumber evidence="2">2.7.13.3</ecNumber>
    </recommendedName>
</protein>
<keyword evidence="5" id="KW-0418">Kinase</keyword>
<dbReference type="InterPro" id="IPR013656">
    <property type="entry name" value="PAS_4"/>
</dbReference>
<keyword evidence="4" id="KW-0808">Transferase</keyword>
<dbReference type="Pfam" id="PF01590">
    <property type="entry name" value="GAF"/>
    <property type="match status" value="1"/>
</dbReference>
<comment type="catalytic activity">
    <reaction evidence="1">
        <text>ATP + protein L-histidine = ADP + protein N-phospho-L-histidine.</text>
        <dbReference type="EC" id="2.7.13.3"/>
    </reaction>
</comment>
<evidence type="ECO:0000259" key="8">
    <source>
        <dbReference type="PROSITE" id="PS50110"/>
    </source>
</evidence>
<dbReference type="SMART" id="SM00086">
    <property type="entry name" value="PAC"/>
    <property type="match status" value="2"/>
</dbReference>
<dbReference type="InterPro" id="IPR011006">
    <property type="entry name" value="CheY-like_superfamily"/>
</dbReference>
<dbReference type="KEGG" id="luo:HHL09_16635"/>
<dbReference type="EMBL" id="CP051774">
    <property type="protein sequence ID" value="QJE97345.1"/>
    <property type="molecule type" value="Genomic_DNA"/>
</dbReference>
<dbReference type="Gene3D" id="1.10.287.130">
    <property type="match status" value="1"/>
</dbReference>
<dbReference type="SMART" id="SM00448">
    <property type="entry name" value="REC"/>
    <property type="match status" value="1"/>
</dbReference>
<dbReference type="InterPro" id="IPR000014">
    <property type="entry name" value="PAS"/>
</dbReference>
<dbReference type="PRINTS" id="PR00344">
    <property type="entry name" value="BCTRLSENSOR"/>
</dbReference>
<dbReference type="PROSITE" id="PS50110">
    <property type="entry name" value="RESPONSE_REGULATORY"/>
    <property type="match status" value="1"/>
</dbReference>
<dbReference type="Gene3D" id="3.30.450.40">
    <property type="match status" value="1"/>
</dbReference>
<dbReference type="FunFam" id="3.30.565.10:FF:000006">
    <property type="entry name" value="Sensor histidine kinase WalK"/>
    <property type="match status" value="1"/>
</dbReference>
<dbReference type="SMART" id="SM00388">
    <property type="entry name" value="HisKA"/>
    <property type="match status" value="1"/>
</dbReference>
<dbReference type="Pfam" id="PF00512">
    <property type="entry name" value="HisKA"/>
    <property type="match status" value="1"/>
</dbReference>
<accession>A0A858RKS8</accession>
<dbReference type="PANTHER" id="PTHR43047:SF72">
    <property type="entry name" value="OSMOSENSING HISTIDINE PROTEIN KINASE SLN1"/>
    <property type="match status" value="1"/>
</dbReference>
<dbReference type="InterPro" id="IPR000700">
    <property type="entry name" value="PAS-assoc_C"/>
</dbReference>
<dbReference type="InterPro" id="IPR003018">
    <property type="entry name" value="GAF"/>
</dbReference>
<organism evidence="11 12">
    <name type="scientific">Luteolibacter luteus</name>
    <dbReference type="NCBI Taxonomy" id="2728835"/>
    <lineage>
        <taxon>Bacteria</taxon>
        <taxon>Pseudomonadati</taxon>
        <taxon>Verrucomicrobiota</taxon>
        <taxon>Verrucomicrobiia</taxon>
        <taxon>Verrucomicrobiales</taxon>
        <taxon>Verrucomicrobiaceae</taxon>
        <taxon>Luteolibacter</taxon>
    </lineage>
</organism>
<dbReference type="SMART" id="SM00091">
    <property type="entry name" value="PAS"/>
    <property type="match status" value="2"/>
</dbReference>
<evidence type="ECO:0000313" key="11">
    <source>
        <dbReference type="EMBL" id="QJE97345.1"/>
    </source>
</evidence>
<feature type="modified residue" description="4-aspartylphosphate" evidence="6">
    <location>
        <position position="953"/>
    </location>
</feature>
<dbReference type="InterPro" id="IPR035965">
    <property type="entry name" value="PAS-like_dom_sf"/>
</dbReference>
<dbReference type="PROSITE" id="PS50113">
    <property type="entry name" value="PAC"/>
    <property type="match status" value="3"/>
</dbReference>
<dbReference type="InterPro" id="IPR004358">
    <property type="entry name" value="Sig_transdc_His_kin-like_C"/>
</dbReference>
<reference evidence="11 12" key="1">
    <citation type="submission" date="2020-04" db="EMBL/GenBank/DDBJ databases">
        <title>Luteolibacter sp. G-1-1-1 isolated from soil.</title>
        <authorList>
            <person name="Dahal R.H."/>
        </authorList>
    </citation>
    <scope>NUCLEOTIDE SEQUENCE [LARGE SCALE GENOMIC DNA]</scope>
    <source>
        <strain evidence="11 12">G-1-1-1</strain>
    </source>
</reference>
<dbReference type="Gene3D" id="3.40.50.2300">
    <property type="match status" value="1"/>
</dbReference>
<dbReference type="SUPFAM" id="SSF55785">
    <property type="entry name" value="PYP-like sensor domain (PAS domain)"/>
    <property type="match status" value="3"/>
</dbReference>
<dbReference type="SUPFAM" id="SSF47384">
    <property type="entry name" value="Homodimeric domain of signal transducing histidine kinase"/>
    <property type="match status" value="1"/>
</dbReference>
<name>A0A858RKS8_9BACT</name>
<dbReference type="RefSeq" id="WP_169455745.1">
    <property type="nucleotide sequence ID" value="NZ_CP051774.1"/>
</dbReference>
<dbReference type="InterPro" id="IPR001789">
    <property type="entry name" value="Sig_transdc_resp-reg_receiver"/>
</dbReference>
<dbReference type="InterPro" id="IPR029016">
    <property type="entry name" value="GAF-like_dom_sf"/>
</dbReference>
<dbReference type="InterPro" id="IPR036097">
    <property type="entry name" value="HisK_dim/P_sf"/>
</dbReference>
<feature type="domain" description="PAC" evidence="10">
    <location>
        <begin position="434"/>
        <end position="486"/>
    </location>
</feature>
<dbReference type="InterPro" id="IPR036890">
    <property type="entry name" value="HATPase_C_sf"/>
</dbReference>
<dbReference type="InterPro" id="IPR001610">
    <property type="entry name" value="PAC"/>
</dbReference>
<dbReference type="InterPro" id="IPR003661">
    <property type="entry name" value="HisK_dim/P_dom"/>
</dbReference>
<dbReference type="InterPro" id="IPR003594">
    <property type="entry name" value="HATPase_dom"/>
</dbReference>
<dbReference type="PROSITE" id="PS50112">
    <property type="entry name" value="PAS"/>
    <property type="match status" value="1"/>
</dbReference>
<evidence type="ECO:0000259" key="10">
    <source>
        <dbReference type="PROSITE" id="PS50113"/>
    </source>
</evidence>
<evidence type="ECO:0000259" key="7">
    <source>
        <dbReference type="PROSITE" id="PS50109"/>
    </source>
</evidence>
<dbReference type="Proteomes" id="UP000501812">
    <property type="component" value="Chromosome"/>
</dbReference>
<evidence type="ECO:0000313" key="12">
    <source>
        <dbReference type="Proteomes" id="UP000501812"/>
    </source>
</evidence>
<dbReference type="EC" id="2.7.13.3" evidence="2"/>
<feature type="domain" description="Response regulatory" evidence="8">
    <location>
        <begin position="904"/>
        <end position="1020"/>
    </location>
</feature>
<feature type="domain" description="PAS" evidence="9">
    <location>
        <begin position="361"/>
        <end position="431"/>
    </location>
</feature>
<dbReference type="CDD" id="cd00082">
    <property type="entry name" value="HisKA"/>
    <property type="match status" value="1"/>
</dbReference>
<keyword evidence="3 6" id="KW-0597">Phosphoprotein</keyword>
<dbReference type="SUPFAM" id="SSF52172">
    <property type="entry name" value="CheY-like"/>
    <property type="match status" value="1"/>
</dbReference>
<feature type="domain" description="PAC" evidence="10">
    <location>
        <begin position="300"/>
        <end position="360"/>
    </location>
</feature>
<dbReference type="GO" id="GO:0009927">
    <property type="term" value="F:histidine phosphotransfer kinase activity"/>
    <property type="evidence" value="ECO:0007669"/>
    <property type="project" value="TreeGrafter"/>
</dbReference>
<evidence type="ECO:0000256" key="6">
    <source>
        <dbReference type="PROSITE-ProRule" id="PRU00169"/>
    </source>
</evidence>
<feature type="domain" description="Histidine kinase" evidence="7">
    <location>
        <begin position="665"/>
        <end position="883"/>
    </location>
</feature>
<evidence type="ECO:0000256" key="1">
    <source>
        <dbReference type="ARBA" id="ARBA00000085"/>
    </source>
</evidence>
<dbReference type="Pfam" id="PF00072">
    <property type="entry name" value="Response_reg"/>
    <property type="match status" value="1"/>
</dbReference>
<dbReference type="Pfam" id="PF02518">
    <property type="entry name" value="HATPase_c"/>
    <property type="match status" value="1"/>
</dbReference>
<dbReference type="SMART" id="SM00065">
    <property type="entry name" value="GAF"/>
    <property type="match status" value="1"/>
</dbReference>
<dbReference type="CDD" id="cd00130">
    <property type="entry name" value="PAS"/>
    <property type="match status" value="1"/>
</dbReference>
<keyword evidence="12" id="KW-1185">Reference proteome</keyword>
<evidence type="ECO:0000256" key="5">
    <source>
        <dbReference type="ARBA" id="ARBA00022777"/>
    </source>
</evidence>
<dbReference type="AlphaFoldDB" id="A0A858RKS8"/>
<dbReference type="Pfam" id="PF08448">
    <property type="entry name" value="PAS_4"/>
    <property type="match status" value="2"/>
</dbReference>
<gene>
    <name evidence="11" type="ORF">HHL09_16635</name>
</gene>
<evidence type="ECO:0000259" key="9">
    <source>
        <dbReference type="PROSITE" id="PS50112"/>
    </source>
</evidence>
<sequence length="1023" mass="111629">MNGPAASRASVDLIQKLPAAIYTCGTDGFIETFNASAVELWGEAPVPGKTRWCGSLRIFRPDGSPLPADQCPMAVTLREGKAVRGEEIVVERPDGSRRHVIPYPELLHDEDGNVVGAVNMLVDITQRRLEEKDRELASRLPFENPSPVLRLNEGSIVGFANPAADVILEAWKISPGEEAPAEITALTTAAIESGEKSTVEVNLHGRIYMVRIAPVTSTNSVNLYFNDVTELKQAEAALRVTEQRFHALATNAPVAIFTKDREGRYTIANPITCATLGQVESVVGRTDHELVSKELADILREHDLQVINEGKPVVWVERVGDRQFLSSKFPLLDADSAAVGVCGVSVDITARAASEKLLRESEEKFRTLANHAPVGIFLSAPNGDSLFVNGSWCAMAGLEARHALGTGWTKAIHPDDRERVLGAWDEAVRAKASSDSEFRFLKPDGSVTWVQGSALRLVDSEGQPAGYIGSCVDITERKNTERQLERQAQRLRLLWEAAAVILTAEDPDMMLQRVFGKISKLLEVDTFFNFMVNDAGDGLELRSCHGVPEGELPGLARLEFGQAICGNVAARREPIVACSIQDSDHPAVQLVKGMGIQAYACNPLLAGDELLGTLSFASRTRVAFEPDEIEFMETISHYVTVAYLRWRLVENLRAADRRKDEFLATLAHELRNPLAPIRTGLEVMRMAGNNPSAIERIRSTMERQVEQLVILVNDLLDVSRITRGKLQLRKSRVELAEVVRSAVEASQPVISEGSHRLTLTMPGAPVFIDADPHRLAQVISNLLNNAAKYTDGPGEISLAVEQEDSEVTVKIRDNGIGIPAGMLDRIFDMFTQIDSPGGADYGGLGIGLTLVKSLVEMHGGSVRAESDGSRQGSTFSFQLPVMIDGSPNPTGHAEAANGKSARHRVLVVDDNEAAAETLAMVVELLGHDVKVGKNGKEGLELAEIFLPQVIFMDLGMPVMDGWETARRLRQQVWGKDVLLVAVTGWGQDEDRRKTKEAGFDHHLVKPATPASIRELLERPASLS</sequence>
<evidence type="ECO:0000256" key="3">
    <source>
        <dbReference type="ARBA" id="ARBA00022553"/>
    </source>
</evidence>
<evidence type="ECO:0000256" key="4">
    <source>
        <dbReference type="ARBA" id="ARBA00022679"/>
    </source>
</evidence>
<dbReference type="InterPro" id="IPR005467">
    <property type="entry name" value="His_kinase_dom"/>
</dbReference>
<dbReference type="PROSITE" id="PS50109">
    <property type="entry name" value="HIS_KIN"/>
    <property type="match status" value="1"/>
</dbReference>
<dbReference type="NCBIfam" id="TIGR00229">
    <property type="entry name" value="sensory_box"/>
    <property type="match status" value="2"/>
</dbReference>
<dbReference type="InterPro" id="IPR013655">
    <property type="entry name" value="PAS_fold_3"/>
</dbReference>
<dbReference type="Gene3D" id="3.30.565.10">
    <property type="entry name" value="Histidine kinase-like ATPase, C-terminal domain"/>
    <property type="match status" value="1"/>
</dbReference>
<dbReference type="SUPFAM" id="SSF55874">
    <property type="entry name" value="ATPase domain of HSP90 chaperone/DNA topoisomerase II/histidine kinase"/>
    <property type="match status" value="1"/>
</dbReference>
<proteinExistence type="predicted"/>
<feature type="domain" description="PAC" evidence="10">
    <location>
        <begin position="84"/>
        <end position="136"/>
    </location>
</feature>
<dbReference type="Pfam" id="PF08447">
    <property type="entry name" value="PAS_3"/>
    <property type="match status" value="1"/>
</dbReference>
<dbReference type="GO" id="GO:0000155">
    <property type="term" value="F:phosphorelay sensor kinase activity"/>
    <property type="evidence" value="ECO:0007669"/>
    <property type="project" value="InterPro"/>
</dbReference>
<dbReference type="Gene3D" id="3.30.450.20">
    <property type="entry name" value="PAS domain"/>
    <property type="match status" value="3"/>
</dbReference>
<dbReference type="GO" id="GO:0005886">
    <property type="term" value="C:plasma membrane"/>
    <property type="evidence" value="ECO:0007669"/>
    <property type="project" value="TreeGrafter"/>
</dbReference>
<dbReference type="PANTHER" id="PTHR43047">
    <property type="entry name" value="TWO-COMPONENT HISTIDINE PROTEIN KINASE"/>
    <property type="match status" value="1"/>
</dbReference>
<dbReference type="SMART" id="SM00387">
    <property type="entry name" value="HATPase_c"/>
    <property type="match status" value="1"/>
</dbReference>
<dbReference type="SUPFAM" id="SSF55781">
    <property type="entry name" value="GAF domain-like"/>
    <property type="match status" value="1"/>
</dbReference>